<gene>
    <name evidence="1" type="ORF">SCABRO_02445</name>
</gene>
<evidence type="ECO:0000313" key="1">
    <source>
        <dbReference type="EMBL" id="KHE91806.1"/>
    </source>
</evidence>
<name>A0A0B0EIE2_9BACT</name>
<dbReference type="EMBL" id="JRYO01000174">
    <property type="protein sequence ID" value="KHE91806.1"/>
    <property type="molecule type" value="Genomic_DNA"/>
</dbReference>
<accession>A0A0B0EIE2</accession>
<evidence type="ECO:0000313" key="2">
    <source>
        <dbReference type="Proteomes" id="UP000030652"/>
    </source>
</evidence>
<reference evidence="1 2" key="1">
    <citation type="submission" date="2014-10" db="EMBL/GenBank/DDBJ databases">
        <title>Draft genome of anammox bacterium scalindua brodae, obtained using differential coverage binning of sequence data from two enrichment reactors.</title>
        <authorList>
            <person name="Speth D.R."/>
            <person name="Russ L."/>
            <person name="Kartal B."/>
            <person name="Op den Camp H.J."/>
            <person name="Dutilh B.E."/>
            <person name="Jetten M.S."/>
        </authorList>
    </citation>
    <scope>NUCLEOTIDE SEQUENCE [LARGE SCALE GENOMIC DNA]</scope>
    <source>
        <strain evidence="1">RU1</strain>
    </source>
</reference>
<dbReference type="Proteomes" id="UP000030652">
    <property type="component" value="Unassembled WGS sequence"/>
</dbReference>
<dbReference type="AlphaFoldDB" id="A0A0B0EIE2"/>
<comment type="caution">
    <text evidence="1">The sequence shown here is derived from an EMBL/GenBank/DDBJ whole genome shotgun (WGS) entry which is preliminary data.</text>
</comment>
<proteinExistence type="predicted"/>
<organism evidence="1 2">
    <name type="scientific">Candidatus Scalindua brodae</name>
    <dbReference type="NCBI Taxonomy" id="237368"/>
    <lineage>
        <taxon>Bacteria</taxon>
        <taxon>Pseudomonadati</taxon>
        <taxon>Planctomycetota</taxon>
        <taxon>Candidatus Brocadiia</taxon>
        <taxon>Candidatus Brocadiales</taxon>
        <taxon>Candidatus Scalinduaceae</taxon>
        <taxon>Candidatus Scalindua</taxon>
    </lineage>
</organism>
<sequence>MRIADIEIVAAFDIVHPAFGGANAGVEEQRFDRLSRGEQIIGADNIFNVLLNSGNIQSDLSKMRILHVYMKFLITAAGKDVQA</sequence>
<protein>
    <submittedName>
        <fullName evidence="1">Uncharacterized protein</fullName>
    </submittedName>
</protein>